<keyword evidence="5 11" id="KW-0479">Metal-binding</keyword>
<evidence type="ECO:0000313" key="18">
    <source>
        <dbReference type="Proteomes" id="UP000275408"/>
    </source>
</evidence>
<evidence type="ECO:0000256" key="9">
    <source>
        <dbReference type="ARBA" id="ARBA00022843"/>
    </source>
</evidence>
<feature type="coiled-coil region" evidence="12">
    <location>
        <begin position="314"/>
        <end position="380"/>
    </location>
</feature>
<protein>
    <recommendedName>
        <fullName evidence="19">RING-type E3 ubiquitin transferase</fullName>
    </recommendedName>
</protein>
<organism evidence="17 18">
    <name type="scientific">Pocillopora damicornis</name>
    <name type="common">Cauliflower coral</name>
    <name type="synonym">Millepora damicornis</name>
    <dbReference type="NCBI Taxonomy" id="46731"/>
    <lineage>
        <taxon>Eukaryota</taxon>
        <taxon>Metazoa</taxon>
        <taxon>Cnidaria</taxon>
        <taxon>Anthozoa</taxon>
        <taxon>Hexacorallia</taxon>
        <taxon>Scleractinia</taxon>
        <taxon>Astrocoeniina</taxon>
        <taxon>Pocilloporidae</taxon>
        <taxon>Pocillopora</taxon>
    </lineage>
</organism>
<dbReference type="InterPro" id="IPR002083">
    <property type="entry name" value="MATH/TRAF_dom"/>
</dbReference>
<evidence type="ECO:0000256" key="1">
    <source>
        <dbReference type="ARBA" id="ARBA00004496"/>
    </source>
</evidence>
<keyword evidence="3" id="KW-1017">Isopeptide bond</keyword>
<dbReference type="GO" id="GO:0009898">
    <property type="term" value="C:cytoplasmic side of plasma membrane"/>
    <property type="evidence" value="ECO:0007669"/>
    <property type="project" value="TreeGrafter"/>
</dbReference>
<dbReference type="GO" id="GO:0005737">
    <property type="term" value="C:cytoplasm"/>
    <property type="evidence" value="ECO:0007669"/>
    <property type="project" value="UniProtKB-SubCell"/>
</dbReference>
<evidence type="ECO:0000256" key="7">
    <source>
        <dbReference type="ARBA" id="ARBA00022771"/>
    </source>
</evidence>
<gene>
    <name evidence="17" type="ORF">pdam_00019184</name>
</gene>
<name>A0A3M6TIL5_POCDA</name>
<dbReference type="GO" id="GO:0005164">
    <property type="term" value="F:tumor necrosis factor receptor binding"/>
    <property type="evidence" value="ECO:0007669"/>
    <property type="project" value="TreeGrafter"/>
</dbReference>
<dbReference type="InterPro" id="IPR012227">
    <property type="entry name" value="TNF_rcpt-assoc_TRAF_met"/>
</dbReference>
<comment type="subcellular location">
    <subcellularLocation>
        <location evidence="1">Cytoplasm</location>
    </subcellularLocation>
</comment>
<dbReference type="InterPro" id="IPR008974">
    <property type="entry name" value="TRAF-like"/>
</dbReference>
<keyword evidence="10 12" id="KW-0175">Coiled coil</keyword>
<dbReference type="GO" id="GO:0043122">
    <property type="term" value="P:regulation of canonical NF-kappaB signal transduction"/>
    <property type="evidence" value="ECO:0007669"/>
    <property type="project" value="TreeGrafter"/>
</dbReference>
<dbReference type="SUPFAM" id="SSF49599">
    <property type="entry name" value="TRAF domain-like"/>
    <property type="match status" value="3"/>
</dbReference>
<evidence type="ECO:0000256" key="3">
    <source>
        <dbReference type="ARBA" id="ARBA00022499"/>
    </source>
</evidence>
<dbReference type="GO" id="GO:0006915">
    <property type="term" value="P:apoptotic process"/>
    <property type="evidence" value="ECO:0007669"/>
    <property type="project" value="UniProtKB-KW"/>
</dbReference>
<dbReference type="GO" id="GO:0007165">
    <property type="term" value="P:signal transduction"/>
    <property type="evidence" value="ECO:0007669"/>
    <property type="project" value="InterPro"/>
</dbReference>
<proteinExistence type="predicted"/>
<dbReference type="SMART" id="SM00184">
    <property type="entry name" value="RING"/>
    <property type="match status" value="1"/>
</dbReference>
<evidence type="ECO:0008006" key="19">
    <source>
        <dbReference type="Google" id="ProtNLM"/>
    </source>
</evidence>
<feature type="region of interest" description="Disordered" evidence="13">
    <location>
        <begin position="485"/>
        <end position="507"/>
    </location>
</feature>
<sequence>MSKAKIKFLKRLDKKLLCPLCQSVFKQPWQTSCGHQFCFECLQALLRAASPTCPIDGNTIARDSSFHDKCCEREVLDLPCFCQYEARGCNWRGELRHVQAHGESCEYTDVVCRECKSLMERRLLENHKVNKCINRRSQCIHCGAEVRDSALKDHFKTCTKFPINCILSCGKEAIPRDLMKEHMTVECPNSEVPCHFTLYGCKFKGKRDELQRHVEASIKSHLDLLNQSSYELKVRGQEMEEGLARLQSKLSGCGKQICRQNEQLAASNTSIQMQQTKISKAEREICEQREDLDKLLRDSKLVENTQGFVVSLQMDEILETLKENETKATQLKRELSRLSSKIPNPYEPRRVHDLATDHRLERAENQLSSHETQLSENSLQIEMLEATSYDGFYIWKIDHYSRKYQDALSERTASIYSPPFYVGRFGYKVSVRLDPNGDGIGKGTHISLFFVVMRGEYDAILPWPFVQKVHFRLVDQDKIRDIVETYHPDPNSSSTKRPTSNMNIASGSPTFVSQVEVRKGGYIRGDTMFIKVTVDMANPPGELAR</sequence>
<dbReference type="PANTHER" id="PTHR10131">
    <property type="entry name" value="TNF RECEPTOR ASSOCIATED FACTOR"/>
    <property type="match status" value="1"/>
</dbReference>
<evidence type="ECO:0000259" key="16">
    <source>
        <dbReference type="PROSITE" id="PS50145"/>
    </source>
</evidence>
<dbReference type="InterPro" id="IPR018957">
    <property type="entry name" value="Znf_C3HC4_RING-type"/>
</dbReference>
<dbReference type="STRING" id="46731.A0A3M6TIL5"/>
<evidence type="ECO:0000256" key="6">
    <source>
        <dbReference type="ARBA" id="ARBA00022737"/>
    </source>
</evidence>
<dbReference type="GO" id="GO:0008270">
    <property type="term" value="F:zinc ion binding"/>
    <property type="evidence" value="ECO:0007669"/>
    <property type="project" value="UniProtKB-KW"/>
</dbReference>
<feature type="domain" description="RING-type" evidence="14">
    <location>
        <begin position="18"/>
        <end position="56"/>
    </location>
</feature>
<feature type="domain" description="MATH" evidence="15">
    <location>
        <begin position="390"/>
        <end position="534"/>
    </location>
</feature>
<reference evidence="17 18" key="1">
    <citation type="journal article" date="2018" name="Sci. Rep.">
        <title>Comparative analysis of the Pocillopora damicornis genome highlights role of immune system in coral evolution.</title>
        <authorList>
            <person name="Cunning R."/>
            <person name="Bay R.A."/>
            <person name="Gillette P."/>
            <person name="Baker A.C."/>
            <person name="Traylor-Knowles N."/>
        </authorList>
    </citation>
    <scope>NUCLEOTIDE SEQUENCE [LARGE SCALE GENOMIC DNA]</scope>
    <source>
        <strain evidence="17">RSMAS</strain>
        <tissue evidence="17">Whole animal</tissue>
    </source>
</reference>
<keyword evidence="7 11" id="KW-0863">Zinc-finger</keyword>
<feature type="compositionally biased region" description="Polar residues" evidence="13">
    <location>
        <begin position="490"/>
        <end position="507"/>
    </location>
</feature>
<evidence type="ECO:0000256" key="13">
    <source>
        <dbReference type="SAM" id="MobiDB-lite"/>
    </source>
</evidence>
<evidence type="ECO:0000256" key="12">
    <source>
        <dbReference type="SAM" id="Coils"/>
    </source>
</evidence>
<dbReference type="EMBL" id="RCHS01003521">
    <property type="protein sequence ID" value="RMX41171.1"/>
    <property type="molecule type" value="Genomic_DNA"/>
</dbReference>
<dbReference type="PROSITE" id="PS50145">
    <property type="entry name" value="ZF_TRAF"/>
    <property type="match status" value="2"/>
</dbReference>
<dbReference type="PANTHER" id="PTHR10131:SF153">
    <property type="entry name" value="RING-TYPE DOMAIN-CONTAINING PROTEIN"/>
    <property type="match status" value="1"/>
</dbReference>
<evidence type="ECO:0000256" key="5">
    <source>
        <dbReference type="ARBA" id="ARBA00022723"/>
    </source>
</evidence>
<keyword evidence="4" id="KW-0053">Apoptosis</keyword>
<keyword evidence="9" id="KW-0832">Ubl conjugation</keyword>
<dbReference type="InterPro" id="IPR017907">
    <property type="entry name" value="Znf_RING_CS"/>
</dbReference>
<dbReference type="OMA" id="QNIRITI"/>
<evidence type="ECO:0000313" key="17">
    <source>
        <dbReference type="EMBL" id="RMX41171.1"/>
    </source>
</evidence>
<evidence type="ECO:0000259" key="15">
    <source>
        <dbReference type="PROSITE" id="PS50144"/>
    </source>
</evidence>
<keyword evidence="8 11" id="KW-0862">Zinc</keyword>
<keyword evidence="18" id="KW-1185">Reference proteome</keyword>
<dbReference type="InterPro" id="IPR001293">
    <property type="entry name" value="Znf_TRAF"/>
</dbReference>
<dbReference type="PROSITE" id="PS50144">
    <property type="entry name" value="MATH"/>
    <property type="match status" value="1"/>
</dbReference>
<dbReference type="AlphaFoldDB" id="A0A3M6TIL5"/>
<dbReference type="Proteomes" id="UP000275408">
    <property type="component" value="Unassembled WGS sequence"/>
</dbReference>
<feature type="zinc finger region" description="TRAF-type" evidence="11">
    <location>
        <begin position="154"/>
        <end position="211"/>
    </location>
</feature>
<keyword evidence="6" id="KW-0677">Repeat</keyword>
<feature type="domain" description="TRAF-type" evidence="16">
    <location>
        <begin position="100"/>
        <end position="152"/>
    </location>
</feature>
<accession>A0A3M6TIL5</accession>
<evidence type="ECO:0000256" key="4">
    <source>
        <dbReference type="ARBA" id="ARBA00022703"/>
    </source>
</evidence>
<dbReference type="Gene3D" id="3.30.40.10">
    <property type="entry name" value="Zinc/RING finger domain, C3HC4 (zinc finger)"/>
    <property type="match status" value="3"/>
</dbReference>
<dbReference type="SMART" id="SM00061">
    <property type="entry name" value="MATH"/>
    <property type="match status" value="1"/>
</dbReference>
<dbReference type="GO" id="GO:0042981">
    <property type="term" value="P:regulation of apoptotic process"/>
    <property type="evidence" value="ECO:0007669"/>
    <property type="project" value="InterPro"/>
</dbReference>
<evidence type="ECO:0000259" key="14">
    <source>
        <dbReference type="PROSITE" id="PS50089"/>
    </source>
</evidence>
<evidence type="ECO:0000256" key="8">
    <source>
        <dbReference type="ARBA" id="ARBA00022833"/>
    </source>
</evidence>
<evidence type="ECO:0000256" key="10">
    <source>
        <dbReference type="ARBA" id="ARBA00023054"/>
    </source>
</evidence>
<dbReference type="InterPro" id="IPR013083">
    <property type="entry name" value="Znf_RING/FYVE/PHD"/>
</dbReference>
<dbReference type="Pfam" id="PF00097">
    <property type="entry name" value="zf-C3HC4"/>
    <property type="match status" value="1"/>
</dbReference>
<dbReference type="PROSITE" id="PS50089">
    <property type="entry name" value="ZF_RING_2"/>
    <property type="match status" value="1"/>
</dbReference>
<dbReference type="OrthoDB" id="5980013at2759"/>
<evidence type="ECO:0000256" key="2">
    <source>
        <dbReference type="ARBA" id="ARBA00022490"/>
    </source>
</evidence>
<dbReference type="Gene3D" id="2.60.210.10">
    <property type="entry name" value="Apoptosis, Tumor Necrosis Factor Receptor Associated Protein 2, Chain A"/>
    <property type="match status" value="1"/>
</dbReference>
<dbReference type="Pfam" id="PF02176">
    <property type="entry name" value="zf-TRAF"/>
    <property type="match status" value="1"/>
</dbReference>
<evidence type="ECO:0000256" key="11">
    <source>
        <dbReference type="PROSITE-ProRule" id="PRU00207"/>
    </source>
</evidence>
<dbReference type="PIRSF" id="PIRSF015614">
    <property type="entry name" value="TRAF"/>
    <property type="match status" value="1"/>
</dbReference>
<feature type="zinc finger region" description="TRAF-type" evidence="11">
    <location>
        <begin position="100"/>
        <end position="152"/>
    </location>
</feature>
<dbReference type="SUPFAM" id="SSF57850">
    <property type="entry name" value="RING/U-box"/>
    <property type="match status" value="1"/>
</dbReference>
<dbReference type="Pfam" id="PF21355">
    <property type="entry name" value="TRAF-mep_MATH"/>
    <property type="match status" value="1"/>
</dbReference>
<comment type="caution">
    <text evidence="17">The sequence shown here is derived from an EMBL/GenBank/DDBJ whole genome shotgun (WGS) entry which is preliminary data.</text>
</comment>
<feature type="domain" description="TRAF-type" evidence="16">
    <location>
        <begin position="154"/>
        <end position="211"/>
    </location>
</feature>
<keyword evidence="2" id="KW-0963">Cytoplasm</keyword>
<dbReference type="InterPro" id="IPR049342">
    <property type="entry name" value="TRAF1-6_MATH_dom"/>
</dbReference>
<dbReference type="PROSITE" id="PS00518">
    <property type="entry name" value="ZF_RING_1"/>
    <property type="match status" value="1"/>
</dbReference>
<dbReference type="InterPro" id="IPR001841">
    <property type="entry name" value="Znf_RING"/>
</dbReference>
<dbReference type="FunFam" id="2.60.210.10:FF:000001">
    <property type="entry name" value="TNF receptor-associated factor"/>
    <property type="match status" value="1"/>
</dbReference>